<evidence type="ECO:0000313" key="1">
    <source>
        <dbReference type="EMBL" id="KHN08845.1"/>
    </source>
</evidence>
<dbReference type="InterPro" id="IPR043502">
    <property type="entry name" value="DNA/RNA_pol_sf"/>
</dbReference>
<sequence length="113" mass="12803">MIHTEFLSALFHITHIPDLTQLLSSSPISNDTTPPAIVAILSRFQDLFIEPLSLPTHHSITHHIHLLPNSNPVNVKHYRYPHSQKVELKKQVSSMLDVGLIQLGKDLSLHQCY</sequence>
<organism evidence="1">
    <name type="scientific">Glycine soja</name>
    <name type="common">Wild soybean</name>
    <dbReference type="NCBI Taxonomy" id="3848"/>
    <lineage>
        <taxon>Eukaryota</taxon>
        <taxon>Viridiplantae</taxon>
        <taxon>Streptophyta</taxon>
        <taxon>Embryophyta</taxon>
        <taxon>Tracheophyta</taxon>
        <taxon>Spermatophyta</taxon>
        <taxon>Magnoliopsida</taxon>
        <taxon>eudicotyledons</taxon>
        <taxon>Gunneridae</taxon>
        <taxon>Pentapetalae</taxon>
        <taxon>rosids</taxon>
        <taxon>fabids</taxon>
        <taxon>Fabales</taxon>
        <taxon>Fabaceae</taxon>
        <taxon>Papilionoideae</taxon>
        <taxon>50 kb inversion clade</taxon>
        <taxon>NPAAA clade</taxon>
        <taxon>indigoferoid/millettioid clade</taxon>
        <taxon>Phaseoleae</taxon>
        <taxon>Glycine</taxon>
        <taxon>Glycine subgen. Soja</taxon>
    </lineage>
</organism>
<gene>
    <name evidence="1" type="ORF">glysoja_044027</name>
</gene>
<proteinExistence type="predicted"/>
<dbReference type="Proteomes" id="UP000053555">
    <property type="component" value="Unassembled WGS sequence"/>
</dbReference>
<protein>
    <submittedName>
        <fullName evidence="1">Uncharacterized protein</fullName>
    </submittedName>
</protein>
<dbReference type="AlphaFoldDB" id="A0A0B2PI41"/>
<name>A0A0B2PI41_GLYSO</name>
<dbReference type="EMBL" id="KN665662">
    <property type="protein sequence ID" value="KHN08845.1"/>
    <property type="molecule type" value="Genomic_DNA"/>
</dbReference>
<accession>A0A0B2PI41</accession>
<dbReference type="SUPFAM" id="SSF56672">
    <property type="entry name" value="DNA/RNA polymerases"/>
    <property type="match status" value="1"/>
</dbReference>
<dbReference type="Gene3D" id="3.10.10.10">
    <property type="entry name" value="HIV Type 1 Reverse Transcriptase, subunit A, domain 1"/>
    <property type="match status" value="1"/>
</dbReference>
<reference evidence="1" key="1">
    <citation type="submission" date="2014-07" db="EMBL/GenBank/DDBJ databases">
        <title>Identification of a novel salt tolerance gene in wild soybean by whole-genome sequencing.</title>
        <authorList>
            <person name="Lam H.-M."/>
            <person name="Qi X."/>
            <person name="Li M.-W."/>
            <person name="Liu X."/>
            <person name="Xie M."/>
            <person name="Ni M."/>
            <person name="Xu X."/>
        </authorList>
    </citation>
    <scope>NUCLEOTIDE SEQUENCE [LARGE SCALE GENOMIC DNA]</scope>
    <source>
        <tissue evidence="1">Root</tissue>
    </source>
</reference>